<sequence length="106" mass="11522">MNRLLPAIVLASSVLTPPATQPLVACGARNAFAAWFVQYRLAPRTGRLVHRWNNRPGGEHGGRAILCCCTMAVDAKSTSTATRRSSADWRREDALTTMSSVAGHTW</sequence>
<accession>A0A804PHB1</accession>
<evidence type="ECO:0008006" key="4">
    <source>
        <dbReference type="Google" id="ProtNLM"/>
    </source>
</evidence>
<reference evidence="2" key="3">
    <citation type="submission" date="2021-05" db="UniProtKB">
        <authorList>
            <consortium name="EnsemblPlants"/>
        </authorList>
    </citation>
    <scope>IDENTIFICATION</scope>
    <source>
        <strain evidence="2">cv. B73</strain>
    </source>
</reference>
<evidence type="ECO:0000256" key="1">
    <source>
        <dbReference type="SAM" id="SignalP"/>
    </source>
</evidence>
<proteinExistence type="predicted"/>
<organism evidence="2 3">
    <name type="scientific">Zea mays</name>
    <name type="common">Maize</name>
    <dbReference type="NCBI Taxonomy" id="4577"/>
    <lineage>
        <taxon>Eukaryota</taxon>
        <taxon>Viridiplantae</taxon>
        <taxon>Streptophyta</taxon>
        <taxon>Embryophyta</taxon>
        <taxon>Tracheophyta</taxon>
        <taxon>Spermatophyta</taxon>
        <taxon>Magnoliopsida</taxon>
        <taxon>Liliopsida</taxon>
        <taxon>Poales</taxon>
        <taxon>Poaceae</taxon>
        <taxon>PACMAD clade</taxon>
        <taxon>Panicoideae</taxon>
        <taxon>Andropogonodae</taxon>
        <taxon>Andropogoneae</taxon>
        <taxon>Tripsacinae</taxon>
        <taxon>Zea</taxon>
    </lineage>
</organism>
<evidence type="ECO:0000313" key="2">
    <source>
        <dbReference type="EnsemblPlants" id="Zm00001eb237520_P001"/>
    </source>
</evidence>
<feature type="chain" id="PRO_5032639675" description="Secreted protein" evidence="1">
    <location>
        <begin position="21"/>
        <end position="106"/>
    </location>
</feature>
<reference evidence="2" key="2">
    <citation type="submission" date="2019-07" db="EMBL/GenBank/DDBJ databases">
        <authorList>
            <person name="Seetharam A."/>
            <person name="Woodhouse M."/>
            <person name="Cannon E."/>
        </authorList>
    </citation>
    <scope>NUCLEOTIDE SEQUENCE [LARGE SCALE GENOMIC DNA]</scope>
    <source>
        <strain evidence="2">cv. B73</strain>
    </source>
</reference>
<name>A0A804PHB1_MAIZE</name>
<dbReference type="Proteomes" id="UP000007305">
    <property type="component" value="Chromosome 5"/>
</dbReference>
<dbReference type="EnsemblPlants" id="Zm00001eb237520_T001">
    <property type="protein sequence ID" value="Zm00001eb237520_P001"/>
    <property type="gene ID" value="Zm00001eb237520"/>
</dbReference>
<feature type="signal peptide" evidence="1">
    <location>
        <begin position="1"/>
        <end position="20"/>
    </location>
</feature>
<dbReference type="AlphaFoldDB" id="A0A804PHB1"/>
<keyword evidence="3" id="KW-1185">Reference proteome</keyword>
<protein>
    <recommendedName>
        <fullName evidence="4">Secreted protein</fullName>
    </recommendedName>
</protein>
<reference evidence="3" key="1">
    <citation type="journal article" date="2009" name="Science">
        <title>The B73 maize genome: complexity, diversity, and dynamics.</title>
        <authorList>
            <person name="Schnable P.S."/>
            <person name="Ware D."/>
            <person name="Fulton R.S."/>
            <person name="Stein J.C."/>
            <person name="Wei F."/>
            <person name="Pasternak S."/>
            <person name="Liang C."/>
            <person name="Zhang J."/>
            <person name="Fulton L."/>
            <person name="Graves T.A."/>
            <person name="Minx P."/>
            <person name="Reily A.D."/>
            <person name="Courtney L."/>
            <person name="Kruchowski S.S."/>
            <person name="Tomlinson C."/>
            <person name="Strong C."/>
            <person name="Delehaunty K."/>
            <person name="Fronick C."/>
            <person name="Courtney B."/>
            <person name="Rock S.M."/>
            <person name="Belter E."/>
            <person name="Du F."/>
            <person name="Kim K."/>
            <person name="Abbott R.M."/>
            <person name="Cotton M."/>
            <person name="Levy A."/>
            <person name="Marchetto P."/>
            <person name="Ochoa K."/>
            <person name="Jackson S.M."/>
            <person name="Gillam B."/>
            <person name="Chen W."/>
            <person name="Yan L."/>
            <person name="Higginbotham J."/>
            <person name="Cardenas M."/>
            <person name="Waligorski J."/>
            <person name="Applebaum E."/>
            <person name="Phelps L."/>
            <person name="Falcone J."/>
            <person name="Kanchi K."/>
            <person name="Thane T."/>
            <person name="Scimone A."/>
            <person name="Thane N."/>
            <person name="Henke J."/>
            <person name="Wang T."/>
            <person name="Ruppert J."/>
            <person name="Shah N."/>
            <person name="Rotter K."/>
            <person name="Hodges J."/>
            <person name="Ingenthron E."/>
            <person name="Cordes M."/>
            <person name="Kohlberg S."/>
            <person name="Sgro J."/>
            <person name="Delgado B."/>
            <person name="Mead K."/>
            <person name="Chinwalla A."/>
            <person name="Leonard S."/>
            <person name="Crouse K."/>
            <person name="Collura K."/>
            <person name="Kudrna D."/>
            <person name="Currie J."/>
            <person name="He R."/>
            <person name="Angelova A."/>
            <person name="Rajasekar S."/>
            <person name="Mueller T."/>
            <person name="Lomeli R."/>
            <person name="Scara G."/>
            <person name="Ko A."/>
            <person name="Delaney K."/>
            <person name="Wissotski M."/>
            <person name="Lopez G."/>
            <person name="Campos D."/>
            <person name="Braidotti M."/>
            <person name="Ashley E."/>
            <person name="Golser W."/>
            <person name="Kim H."/>
            <person name="Lee S."/>
            <person name="Lin J."/>
            <person name="Dujmic Z."/>
            <person name="Kim W."/>
            <person name="Talag J."/>
            <person name="Zuccolo A."/>
            <person name="Fan C."/>
            <person name="Sebastian A."/>
            <person name="Kramer M."/>
            <person name="Spiegel L."/>
            <person name="Nascimento L."/>
            <person name="Zutavern T."/>
            <person name="Miller B."/>
            <person name="Ambroise C."/>
            <person name="Muller S."/>
            <person name="Spooner W."/>
            <person name="Narechania A."/>
            <person name="Ren L."/>
            <person name="Wei S."/>
            <person name="Kumari S."/>
            <person name="Faga B."/>
            <person name="Levy M.J."/>
            <person name="McMahan L."/>
            <person name="Van Buren P."/>
            <person name="Vaughn M.W."/>
            <person name="Ying K."/>
            <person name="Yeh C.-T."/>
            <person name="Emrich S.J."/>
            <person name="Jia Y."/>
            <person name="Kalyanaraman A."/>
            <person name="Hsia A.-P."/>
            <person name="Barbazuk W.B."/>
            <person name="Baucom R.S."/>
            <person name="Brutnell T.P."/>
            <person name="Carpita N.C."/>
            <person name="Chaparro C."/>
            <person name="Chia J.-M."/>
            <person name="Deragon J.-M."/>
            <person name="Estill J.C."/>
            <person name="Fu Y."/>
            <person name="Jeddeloh J.A."/>
            <person name="Han Y."/>
            <person name="Lee H."/>
            <person name="Li P."/>
            <person name="Lisch D.R."/>
            <person name="Liu S."/>
            <person name="Liu Z."/>
            <person name="Nagel D.H."/>
            <person name="McCann M.C."/>
            <person name="SanMiguel P."/>
            <person name="Myers A.M."/>
            <person name="Nettleton D."/>
            <person name="Nguyen J."/>
            <person name="Penning B.W."/>
            <person name="Ponnala L."/>
            <person name="Schneider K.L."/>
            <person name="Schwartz D.C."/>
            <person name="Sharma A."/>
            <person name="Soderlund C."/>
            <person name="Springer N.M."/>
            <person name="Sun Q."/>
            <person name="Wang H."/>
            <person name="Waterman M."/>
            <person name="Westerman R."/>
            <person name="Wolfgruber T.K."/>
            <person name="Yang L."/>
            <person name="Yu Y."/>
            <person name="Zhang L."/>
            <person name="Zhou S."/>
            <person name="Zhu Q."/>
            <person name="Bennetzen J.L."/>
            <person name="Dawe R.K."/>
            <person name="Jiang J."/>
            <person name="Jiang N."/>
            <person name="Presting G.G."/>
            <person name="Wessler S.R."/>
            <person name="Aluru S."/>
            <person name="Martienssen R.A."/>
            <person name="Clifton S.W."/>
            <person name="McCombie W.R."/>
            <person name="Wing R.A."/>
            <person name="Wilson R.K."/>
        </authorList>
    </citation>
    <scope>NUCLEOTIDE SEQUENCE [LARGE SCALE GENOMIC DNA]</scope>
    <source>
        <strain evidence="3">cv. B73</strain>
    </source>
</reference>
<keyword evidence="1" id="KW-0732">Signal</keyword>
<dbReference type="Gramene" id="Zm00001eb237520_T001">
    <property type="protein sequence ID" value="Zm00001eb237520_P001"/>
    <property type="gene ID" value="Zm00001eb237520"/>
</dbReference>
<dbReference type="InParanoid" id="A0A804PHB1"/>
<evidence type="ECO:0000313" key="3">
    <source>
        <dbReference type="Proteomes" id="UP000007305"/>
    </source>
</evidence>